<keyword evidence="2" id="KW-1185">Reference proteome</keyword>
<reference evidence="1" key="2">
    <citation type="submission" date="2021-01" db="UniProtKB">
        <authorList>
            <consortium name="EnsemblPlants"/>
        </authorList>
    </citation>
    <scope>IDENTIFICATION</scope>
</reference>
<evidence type="ECO:0000313" key="1">
    <source>
        <dbReference type="EnsemblPlants" id="QL09p008974:mrna"/>
    </source>
</evidence>
<evidence type="ECO:0000313" key="2">
    <source>
        <dbReference type="Proteomes" id="UP000594261"/>
    </source>
</evidence>
<sequence length="118" mass="13001">MLDMCLLAGIFVFLVALALVIDYHLALWYLGAFFVIYILTQQPAYQGLGTSSKLTPLQLEALLTEGNISRFWLTRLAIMPAMDIPIPLPASPFLHNLFVGFLRCAVLGKCPAGPHLVI</sequence>
<organism evidence="1 2">
    <name type="scientific">Quercus lobata</name>
    <name type="common">Valley oak</name>
    <dbReference type="NCBI Taxonomy" id="97700"/>
    <lineage>
        <taxon>Eukaryota</taxon>
        <taxon>Viridiplantae</taxon>
        <taxon>Streptophyta</taxon>
        <taxon>Embryophyta</taxon>
        <taxon>Tracheophyta</taxon>
        <taxon>Spermatophyta</taxon>
        <taxon>Magnoliopsida</taxon>
        <taxon>eudicotyledons</taxon>
        <taxon>Gunneridae</taxon>
        <taxon>Pentapetalae</taxon>
        <taxon>rosids</taxon>
        <taxon>fabids</taxon>
        <taxon>Fagales</taxon>
        <taxon>Fagaceae</taxon>
        <taxon>Quercus</taxon>
    </lineage>
</organism>
<reference evidence="1 2" key="1">
    <citation type="journal article" date="2016" name="G3 (Bethesda)">
        <title>First Draft Assembly and Annotation of the Genome of a California Endemic Oak Quercus lobata Nee (Fagaceae).</title>
        <authorList>
            <person name="Sork V.L."/>
            <person name="Fitz-Gibbon S.T."/>
            <person name="Puiu D."/>
            <person name="Crepeau M."/>
            <person name="Gugger P.F."/>
            <person name="Sherman R."/>
            <person name="Stevens K."/>
            <person name="Langley C.H."/>
            <person name="Pellegrini M."/>
            <person name="Salzberg S.L."/>
        </authorList>
    </citation>
    <scope>NUCLEOTIDE SEQUENCE [LARGE SCALE GENOMIC DNA]</scope>
    <source>
        <strain evidence="1 2">cv. SW786</strain>
    </source>
</reference>
<dbReference type="EnsemblPlants" id="QL09p008974:mrna">
    <property type="protein sequence ID" value="QL09p008974:mrna"/>
    <property type="gene ID" value="QL09p008974"/>
</dbReference>
<protein>
    <submittedName>
        <fullName evidence="1">Uncharacterized protein</fullName>
    </submittedName>
</protein>
<dbReference type="AlphaFoldDB" id="A0A7N2MGD0"/>
<dbReference type="Proteomes" id="UP000594261">
    <property type="component" value="Chromosome 9"/>
</dbReference>
<dbReference type="InParanoid" id="A0A7N2MGD0"/>
<name>A0A7N2MGD0_QUELO</name>
<accession>A0A7N2MGD0</accession>
<proteinExistence type="predicted"/>
<dbReference type="Gramene" id="QL09p008974:mrna">
    <property type="protein sequence ID" value="QL09p008974:mrna"/>
    <property type="gene ID" value="QL09p008974"/>
</dbReference>
<dbReference type="EMBL" id="LRBV02000009">
    <property type="status" value="NOT_ANNOTATED_CDS"/>
    <property type="molecule type" value="Genomic_DNA"/>
</dbReference>